<reference evidence="2 3" key="1">
    <citation type="journal article" date="2012" name="PLoS Pathog.">
        <title>Diverse lifestyles and strategies of plant pathogenesis encoded in the genomes of eighteen Dothideomycetes fungi.</title>
        <authorList>
            <person name="Ohm R.A."/>
            <person name="Feau N."/>
            <person name="Henrissat B."/>
            <person name="Schoch C.L."/>
            <person name="Horwitz B.A."/>
            <person name="Barry K.W."/>
            <person name="Condon B.J."/>
            <person name="Copeland A.C."/>
            <person name="Dhillon B."/>
            <person name="Glaser F."/>
            <person name="Hesse C.N."/>
            <person name="Kosti I."/>
            <person name="LaButti K."/>
            <person name="Lindquist E.A."/>
            <person name="Lucas S."/>
            <person name="Salamov A.A."/>
            <person name="Bradshaw R.E."/>
            <person name="Ciuffetti L."/>
            <person name="Hamelin R.C."/>
            <person name="Kema G.H.J."/>
            <person name="Lawrence C."/>
            <person name="Scott J.A."/>
            <person name="Spatafora J.W."/>
            <person name="Turgeon B.G."/>
            <person name="de Wit P.J.G.M."/>
            <person name="Zhong S."/>
            <person name="Goodwin S.B."/>
            <person name="Grigoriev I.V."/>
        </authorList>
    </citation>
    <scope>NUCLEOTIDE SEQUENCE [LARGE SCALE GENOMIC DNA]</scope>
    <source>
        <strain evidence="2 3">CIRAD86</strain>
    </source>
</reference>
<dbReference type="HOGENOM" id="CLU_2639125_0_0_1"/>
<dbReference type="VEuPathDB" id="FungiDB:MYCFIDRAFT_212770"/>
<evidence type="ECO:0000313" key="3">
    <source>
        <dbReference type="Proteomes" id="UP000016932"/>
    </source>
</evidence>
<protein>
    <submittedName>
        <fullName evidence="2">Uncharacterized protein</fullName>
    </submittedName>
</protein>
<accession>M2YG76</accession>
<dbReference type="GeneID" id="19337832"/>
<evidence type="ECO:0000256" key="1">
    <source>
        <dbReference type="SAM" id="MobiDB-lite"/>
    </source>
</evidence>
<sequence>MPPEDFRQCTDIILRALLSRSSPMMLRVLERQEPSEAAKDGGEIPTDRLASRDEPCEAARDMRIEIGFPNRWVGMRI</sequence>
<dbReference type="Proteomes" id="UP000016932">
    <property type="component" value="Unassembled WGS sequence"/>
</dbReference>
<dbReference type="EMBL" id="KB446575">
    <property type="protein sequence ID" value="EME76805.1"/>
    <property type="molecule type" value="Genomic_DNA"/>
</dbReference>
<organism evidence="2 3">
    <name type="scientific">Pseudocercospora fijiensis (strain CIRAD86)</name>
    <name type="common">Black leaf streak disease fungus</name>
    <name type="synonym">Mycosphaerella fijiensis</name>
    <dbReference type="NCBI Taxonomy" id="383855"/>
    <lineage>
        <taxon>Eukaryota</taxon>
        <taxon>Fungi</taxon>
        <taxon>Dikarya</taxon>
        <taxon>Ascomycota</taxon>
        <taxon>Pezizomycotina</taxon>
        <taxon>Dothideomycetes</taxon>
        <taxon>Dothideomycetidae</taxon>
        <taxon>Mycosphaerellales</taxon>
        <taxon>Mycosphaerellaceae</taxon>
        <taxon>Pseudocercospora</taxon>
    </lineage>
</organism>
<gene>
    <name evidence="2" type="ORF">MYCFIDRAFT_212770</name>
</gene>
<dbReference type="KEGG" id="pfj:MYCFIDRAFT_212770"/>
<dbReference type="AlphaFoldDB" id="M2YG76"/>
<keyword evidence="3" id="KW-1185">Reference proteome</keyword>
<feature type="region of interest" description="Disordered" evidence="1">
    <location>
        <begin position="31"/>
        <end position="53"/>
    </location>
</feature>
<proteinExistence type="predicted"/>
<dbReference type="RefSeq" id="XP_007932650.1">
    <property type="nucleotide sequence ID" value="XM_007934459.1"/>
</dbReference>
<evidence type="ECO:0000313" key="2">
    <source>
        <dbReference type="EMBL" id="EME76805.1"/>
    </source>
</evidence>
<name>M2YG76_PSEFD</name>